<keyword evidence="4 6" id="KW-0788">Thiol protease</keyword>
<dbReference type="InterPro" id="IPR038765">
    <property type="entry name" value="Papain-like_cys_pep_sf"/>
</dbReference>
<feature type="compositionally biased region" description="Acidic residues" evidence="7">
    <location>
        <begin position="610"/>
        <end position="626"/>
    </location>
</feature>
<dbReference type="Pfam" id="PF00648">
    <property type="entry name" value="Peptidase_C2"/>
    <property type="match status" value="2"/>
</dbReference>
<feature type="region of interest" description="Disordered" evidence="7">
    <location>
        <begin position="783"/>
        <end position="803"/>
    </location>
</feature>
<feature type="compositionally biased region" description="Basic and acidic residues" evidence="7">
    <location>
        <begin position="627"/>
        <end position="644"/>
    </location>
</feature>
<dbReference type="SUPFAM" id="SSF54001">
    <property type="entry name" value="Cysteine proteinases"/>
    <property type="match status" value="1"/>
</dbReference>
<keyword evidence="10" id="KW-1185">Reference proteome</keyword>
<comment type="similarity">
    <text evidence="1">Belongs to the peptidase C2 family.</text>
</comment>
<evidence type="ECO:0000256" key="6">
    <source>
        <dbReference type="PROSITE-ProRule" id="PRU00239"/>
    </source>
</evidence>
<dbReference type="GeneID" id="6018265"/>
<feature type="compositionally biased region" description="Acidic residues" evidence="7">
    <location>
        <begin position="543"/>
        <end position="553"/>
    </location>
</feature>
<evidence type="ECO:0000259" key="8">
    <source>
        <dbReference type="PROSITE" id="PS50203"/>
    </source>
</evidence>
<evidence type="ECO:0000313" key="10">
    <source>
        <dbReference type="Proteomes" id="UP000001861"/>
    </source>
</evidence>
<feature type="active site" evidence="5 6">
    <location>
        <position position="343"/>
    </location>
</feature>
<dbReference type="Gene3D" id="3.90.70.10">
    <property type="entry name" value="Cysteine proteinases"/>
    <property type="match status" value="1"/>
</dbReference>
<dbReference type="OrthoDB" id="424753at2759"/>
<dbReference type="PROSITE" id="PS50203">
    <property type="entry name" value="CALPAIN_CAT"/>
    <property type="match status" value="1"/>
</dbReference>
<gene>
    <name evidence="9" type="ORF">CC1G_15138</name>
</gene>
<dbReference type="EMBL" id="AACS02000009">
    <property type="protein sequence ID" value="EAU80258.2"/>
    <property type="molecule type" value="Genomic_DNA"/>
</dbReference>
<comment type="caution">
    <text evidence="9">The sequence shown here is derived from an EMBL/GenBank/DDBJ whole genome shotgun (WGS) entry which is preliminary data.</text>
</comment>
<dbReference type="GO" id="GO:0006508">
    <property type="term" value="P:proteolysis"/>
    <property type="evidence" value="ECO:0007669"/>
    <property type="project" value="UniProtKB-KW"/>
</dbReference>
<name>A8PIE5_COPC7</name>
<feature type="compositionally biased region" description="Basic residues" evidence="7">
    <location>
        <begin position="1"/>
        <end position="22"/>
    </location>
</feature>
<evidence type="ECO:0000313" key="9">
    <source>
        <dbReference type="EMBL" id="EAU80258.2"/>
    </source>
</evidence>
<dbReference type="Proteomes" id="UP000001861">
    <property type="component" value="Unassembled WGS sequence"/>
</dbReference>
<dbReference type="SMART" id="SM00230">
    <property type="entry name" value="CysPc"/>
    <property type="match status" value="1"/>
</dbReference>
<evidence type="ECO:0000256" key="5">
    <source>
        <dbReference type="PIRSR" id="PIRSR622684-1"/>
    </source>
</evidence>
<dbReference type="eggNOG" id="KOG0045">
    <property type="taxonomic scope" value="Eukaryota"/>
</dbReference>
<dbReference type="PANTHER" id="PTHR10183:SF379">
    <property type="entry name" value="CALPAIN-5"/>
    <property type="match status" value="1"/>
</dbReference>
<dbReference type="InterPro" id="IPR001300">
    <property type="entry name" value="Peptidase_C2_calpain_cat"/>
</dbReference>
<dbReference type="AlphaFoldDB" id="A8PIE5"/>
<dbReference type="KEGG" id="cci:CC1G_15138"/>
<accession>A8PIE5</accession>
<dbReference type="PROSITE" id="PS00139">
    <property type="entry name" value="THIOL_PROTEASE_CYS"/>
    <property type="match status" value="1"/>
</dbReference>
<dbReference type="InterPro" id="IPR022684">
    <property type="entry name" value="Calpain_cysteine_protease"/>
</dbReference>
<proteinExistence type="inferred from homology"/>
<protein>
    <recommendedName>
        <fullName evidence="8">Calpain catalytic domain-containing protein</fullName>
    </recommendedName>
</protein>
<evidence type="ECO:0000256" key="2">
    <source>
        <dbReference type="ARBA" id="ARBA00022670"/>
    </source>
</evidence>
<evidence type="ECO:0000256" key="1">
    <source>
        <dbReference type="ARBA" id="ARBA00007623"/>
    </source>
</evidence>
<dbReference type="HOGENOM" id="CLU_006072_2_0_1"/>
<organism evidence="9 10">
    <name type="scientific">Coprinopsis cinerea (strain Okayama-7 / 130 / ATCC MYA-4618 / FGSC 9003)</name>
    <name type="common">Inky cap fungus</name>
    <name type="synonym">Hormographiella aspergillata</name>
    <dbReference type="NCBI Taxonomy" id="240176"/>
    <lineage>
        <taxon>Eukaryota</taxon>
        <taxon>Fungi</taxon>
        <taxon>Dikarya</taxon>
        <taxon>Basidiomycota</taxon>
        <taxon>Agaricomycotina</taxon>
        <taxon>Agaricomycetes</taxon>
        <taxon>Agaricomycetidae</taxon>
        <taxon>Agaricales</taxon>
        <taxon>Agaricineae</taxon>
        <taxon>Psathyrellaceae</taxon>
        <taxon>Coprinopsis</taxon>
    </lineage>
</organism>
<dbReference type="GO" id="GO:0004198">
    <property type="term" value="F:calcium-dependent cysteine-type endopeptidase activity"/>
    <property type="evidence" value="ECO:0007669"/>
    <property type="project" value="InterPro"/>
</dbReference>
<evidence type="ECO:0000256" key="3">
    <source>
        <dbReference type="ARBA" id="ARBA00022801"/>
    </source>
</evidence>
<evidence type="ECO:0000256" key="7">
    <source>
        <dbReference type="SAM" id="MobiDB-lite"/>
    </source>
</evidence>
<feature type="compositionally biased region" description="Acidic residues" evidence="7">
    <location>
        <begin position="740"/>
        <end position="751"/>
    </location>
</feature>
<keyword evidence="2 6" id="KW-0645">Protease</keyword>
<dbReference type="VEuPathDB" id="FungiDB:CC1G_15138"/>
<feature type="compositionally biased region" description="Polar residues" evidence="7">
    <location>
        <begin position="645"/>
        <end position="655"/>
    </location>
</feature>
<feature type="domain" description="Calpain catalytic" evidence="8">
    <location>
        <begin position="121"/>
        <end position="422"/>
    </location>
</feature>
<feature type="region of interest" description="Disordered" evidence="7">
    <location>
        <begin position="708"/>
        <end position="753"/>
    </location>
</feature>
<feature type="region of interest" description="Disordered" evidence="7">
    <location>
        <begin position="603"/>
        <end position="660"/>
    </location>
</feature>
<dbReference type="STRING" id="240176.A8PIE5"/>
<feature type="region of interest" description="Disordered" evidence="7">
    <location>
        <begin position="536"/>
        <end position="559"/>
    </location>
</feature>
<reference evidence="9 10" key="1">
    <citation type="journal article" date="2010" name="Proc. Natl. Acad. Sci. U.S.A.">
        <title>Insights into evolution of multicellular fungi from the assembled chromosomes of the mushroom Coprinopsis cinerea (Coprinus cinereus).</title>
        <authorList>
            <person name="Stajich J.E."/>
            <person name="Wilke S.K."/>
            <person name="Ahren D."/>
            <person name="Au C.H."/>
            <person name="Birren B.W."/>
            <person name="Borodovsky M."/>
            <person name="Burns C."/>
            <person name="Canback B."/>
            <person name="Casselton L.A."/>
            <person name="Cheng C.K."/>
            <person name="Deng J."/>
            <person name="Dietrich F.S."/>
            <person name="Fargo D.C."/>
            <person name="Farman M.L."/>
            <person name="Gathman A.C."/>
            <person name="Goldberg J."/>
            <person name="Guigo R."/>
            <person name="Hoegger P.J."/>
            <person name="Hooker J.B."/>
            <person name="Huggins A."/>
            <person name="James T.Y."/>
            <person name="Kamada T."/>
            <person name="Kilaru S."/>
            <person name="Kodira C."/>
            <person name="Kues U."/>
            <person name="Kupfer D."/>
            <person name="Kwan H.S."/>
            <person name="Lomsadze A."/>
            <person name="Li W."/>
            <person name="Lilly W.W."/>
            <person name="Ma L.J."/>
            <person name="Mackey A.J."/>
            <person name="Manning G."/>
            <person name="Martin F."/>
            <person name="Muraguchi H."/>
            <person name="Natvig D.O."/>
            <person name="Palmerini H."/>
            <person name="Ramesh M.A."/>
            <person name="Rehmeyer C.J."/>
            <person name="Roe B.A."/>
            <person name="Shenoy N."/>
            <person name="Stanke M."/>
            <person name="Ter-Hovhannisyan V."/>
            <person name="Tunlid A."/>
            <person name="Velagapudi R."/>
            <person name="Vision T.J."/>
            <person name="Zeng Q."/>
            <person name="Zolan M.E."/>
            <person name="Pukkila P.J."/>
        </authorList>
    </citation>
    <scope>NUCLEOTIDE SEQUENCE [LARGE SCALE GENOMIC DNA]</scope>
    <source>
        <strain evidence="10">Okayama-7 / 130 / ATCC MYA-4618 / FGSC 9003</strain>
    </source>
</reference>
<dbReference type="PRINTS" id="PR00704">
    <property type="entry name" value="CALPAIN"/>
</dbReference>
<sequence length="817" mass="91121">MAPNAKNKRQRRKAAAAKKRKQVQVEETAPKRPGLLVTKELDSAIEQSETWNENSLLLDASCPFQLNATETCAVVTWSGPVLDVCYTAHSRDHDFDLEYDQIRCLHGYTEFTETANAQDVQRVTQLFDKPLFFPPGGAVSSNSIRQGGLGDCWFLSALATVSTMPGLIEKVCVARDEEVGVYGFIFYGDNGWDSVIIDDMLFTNIPKYEELTQQAKLTYHEDKSRYNQIARRGFKGGAHLLYAGAGADGETWVPLIEKAYAKLNGNFAHLEGGYTCEGVEDLTGGVSTVFLIKDILDIDKFWKEELLMANKDRVLACSFQRLRAPEDDWWGQSPDVEGLYGNHAYSIMRAVETRGKRFVIVRNPWGTGEWKGAWSDGSKEWTPEWLQVLPELGHTFGDDGQFVMEYKDFLDSFADVERTFLFDDTWIMASSWMSVPVPTEPRAPSYGTLSYSVQVPEKTKAIFTLSRINERPFRSIKKTADVTMDFAVVKLGELVPLQRISEHDPFQSRSLSVEMELEPGVYIVYVRYDREKSSGENTMVYGDVDDDDSDEGNDPNTRTRVISRILTNKIRAQSIADNRVTKLKSQFMPKTLEDVIREDYEDFHNKSESDSDSDEEPSTPGDEDSEKEQSQEVKGKAEGTDEKAFNSQNGTSNGHSEAPPLTEVATVAKDAGSGLQWDILLKLLMIGCLNLLGILGLTVFNALGHTPEQQQTQPEVDEATTGESHGEEVAVYPSSNMEQGGDDDSEDEDGADDWRHLLRDDGKSVVLGLRVYTQTKEPVSIVGRVKKGEGKGEETDSKSESEGTLVNGDQVFIVPAV</sequence>
<feature type="region of interest" description="Disordered" evidence="7">
    <location>
        <begin position="1"/>
        <end position="31"/>
    </location>
</feature>
<evidence type="ECO:0000256" key="4">
    <source>
        <dbReference type="ARBA" id="ARBA00022807"/>
    </source>
</evidence>
<dbReference type="RefSeq" id="XP_001841559.2">
    <property type="nucleotide sequence ID" value="XM_001841507.2"/>
</dbReference>
<dbReference type="InterPro" id="IPR000169">
    <property type="entry name" value="Pept_cys_AS"/>
</dbReference>
<dbReference type="InParanoid" id="A8PIE5"/>
<feature type="active site" evidence="5 6">
    <location>
        <position position="363"/>
    </location>
</feature>
<keyword evidence="3 6" id="KW-0378">Hydrolase</keyword>
<feature type="compositionally biased region" description="Basic and acidic residues" evidence="7">
    <location>
        <begin position="786"/>
        <end position="801"/>
    </location>
</feature>
<feature type="active site" evidence="5 6">
    <location>
        <position position="152"/>
    </location>
</feature>
<dbReference type="PANTHER" id="PTHR10183">
    <property type="entry name" value="CALPAIN"/>
    <property type="match status" value="1"/>
</dbReference>